<name>A0A075FR59_9ARCH</name>
<accession>A0A075FR59</accession>
<keyword evidence="1" id="KW-0472">Membrane</keyword>
<proteinExistence type="predicted"/>
<evidence type="ECO:0000256" key="1">
    <source>
        <dbReference type="SAM" id="Phobius"/>
    </source>
</evidence>
<organism evidence="2">
    <name type="scientific">uncultured marine thaumarchaeote AD1000_18_B11</name>
    <dbReference type="NCBI Taxonomy" id="1455896"/>
    <lineage>
        <taxon>Archaea</taxon>
        <taxon>Nitrososphaerota</taxon>
        <taxon>environmental samples</taxon>
    </lineage>
</organism>
<sequence>MSKFLIILLLLAGSSLFAVEAFALEVEIQKEADRIIESKGWLTPEIHTFQEQFQIIIDEVNSKTRISIGMLSTHPNDIKFPDEIEALSSDPRIFSITFTNKFACSPTHIDRGCVIVEIVREGLGDSLEEIKKNSREIADESIGDSIFVFSAEFDSVEIQPRKSFDGKENLIISKVLYTTNKQTTSDLFLALSSMLISGDIREAGGFYDNAEVLSKHHFSEFTVSLVPLDNNALRTVQISLTCSSEDPVLPRCPNNFDKLLASSEINPLEIIGVENIYRSKIFEDKFLPLNSIVQILIFSDHDMQVKTVNSSIIEKLEHIGNVQENGWFFTSKSGEKIDARYIFAAESSASKNDLTFSIGDNTADDIMIKNTEEGGGCLIATAAFGSELSPQVQFLRELRDNTVLQTQSGISFMTGFNQFYYSFSPVVADYERENPAFKEAVKITLTPLLTSLTLLQYADIDSESEMLGYGIGIILLNIGMYFVAPAILIMKVKKRI</sequence>
<feature type="transmembrane region" description="Helical" evidence="1">
    <location>
        <begin position="466"/>
        <end position="490"/>
    </location>
</feature>
<dbReference type="EMBL" id="KF900353">
    <property type="protein sequence ID" value="AIE91956.1"/>
    <property type="molecule type" value="Genomic_DNA"/>
</dbReference>
<keyword evidence="1" id="KW-1133">Transmembrane helix</keyword>
<evidence type="ECO:0008006" key="3">
    <source>
        <dbReference type="Google" id="ProtNLM"/>
    </source>
</evidence>
<keyword evidence="1" id="KW-0812">Transmembrane</keyword>
<dbReference type="AlphaFoldDB" id="A0A075FR59"/>
<reference evidence="2" key="1">
    <citation type="journal article" date="2014" name="Genome Biol. Evol.">
        <title>Pangenome evidence for extensive interdomain horizontal transfer affecting lineage core and shell genes in uncultured planktonic thaumarchaeota and euryarchaeota.</title>
        <authorList>
            <person name="Deschamps P."/>
            <person name="Zivanovic Y."/>
            <person name="Moreira D."/>
            <person name="Rodriguez-Valera F."/>
            <person name="Lopez-Garcia P."/>
        </authorList>
    </citation>
    <scope>NUCLEOTIDE SEQUENCE</scope>
</reference>
<evidence type="ECO:0000313" key="2">
    <source>
        <dbReference type="EMBL" id="AIE91956.1"/>
    </source>
</evidence>
<dbReference type="NCBIfam" id="NF041770">
    <property type="entry name" value="CFI_box_CTERM"/>
    <property type="match status" value="1"/>
</dbReference>
<dbReference type="InterPro" id="IPR049886">
    <property type="entry name" value="CFI_box_CTERM_dom"/>
</dbReference>
<protein>
    <recommendedName>
        <fullName evidence="3">Peptidyl-prolyl isomerase</fullName>
    </recommendedName>
</protein>